<feature type="domain" description="N-acetyltransferase" evidence="1">
    <location>
        <begin position="140"/>
        <end position="276"/>
    </location>
</feature>
<dbReference type="PANTHER" id="PTHR42791:SF1">
    <property type="entry name" value="N-ACETYLTRANSFERASE DOMAIN-CONTAINING PROTEIN"/>
    <property type="match status" value="1"/>
</dbReference>
<protein>
    <recommendedName>
        <fullName evidence="1">N-acetyltransferase domain-containing protein</fullName>
    </recommendedName>
</protein>
<evidence type="ECO:0000313" key="2">
    <source>
        <dbReference type="EMBL" id="GAX77252.1"/>
    </source>
</evidence>
<dbReference type="EMBL" id="BEGY01000023">
    <property type="protein sequence ID" value="GAX77252.1"/>
    <property type="molecule type" value="Genomic_DNA"/>
</dbReference>
<dbReference type="PROSITE" id="PS51186">
    <property type="entry name" value="GNAT"/>
    <property type="match status" value="1"/>
</dbReference>
<dbReference type="InterPro" id="IPR000182">
    <property type="entry name" value="GNAT_dom"/>
</dbReference>
<dbReference type="InterPro" id="IPR016181">
    <property type="entry name" value="Acyl_CoA_acyltransferase"/>
</dbReference>
<dbReference type="SUPFAM" id="SSF55729">
    <property type="entry name" value="Acyl-CoA N-acyltransferases (Nat)"/>
    <property type="match status" value="1"/>
</dbReference>
<dbReference type="CDD" id="cd04301">
    <property type="entry name" value="NAT_SF"/>
    <property type="match status" value="1"/>
</dbReference>
<sequence>MLRSHVSRSFCRTQHSSFCRVQDYYGRTIPACSTKLKALYRGVTCNVIAYATEASISVVATSAVDDAVLTEKCINSLSNALEPDISTHYWCYPWLAAQFYMATLSLAMREDPGSRNLFSVKDGACAAICNLYPRQNKAGNTAESMDSPFKPSRPWWRDGLSLQLKTWLSVRPNRWIEAYIVGEVLERLRARFAAEHGPFLHLLVIGTRPNQQRMGLGRQLLNYICSHADQQGLWVYVEATSPSSKRLFEINGFMTLQTLQHISTAPKTFTMARAPRLNR</sequence>
<proteinExistence type="predicted"/>
<dbReference type="Pfam" id="PF00583">
    <property type="entry name" value="Acetyltransf_1"/>
    <property type="match status" value="1"/>
</dbReference>
<dbReference type="Proteomes" id="UP000232323">
    <property type="component" value="Unassembled WGS sequence"/>
</dbReference>
<dbReference type="InterPro" id="IPR052523">
    <property type="entry name" value="Trichothecene_AcTrans"/>
</dbReference>
<organism evidence="2 3">
    <name type="scientific">Chlamydomonas eustigma</name>
    <dbReference type="NCBI Taxonomy" id="1157962"/>
    <lineage>
        <taxon>Eukaryota</taxon>
        <taxon>Viridiplantae</taxon>
        <taxon>Chlorophyta</taxon>
        <taxon>core chlorophytes</taxon>
        <taxon>Chlorophyceae</taxon>
        <taxon>CS clade</taxon>
        <taxon>Chlamydomonadales</taxon>
        <taxon>Chlamydomonadaceae</taxon>
        <taxon>Chlamydomonas</taxon>
    </lineage>
</organism>
<name>A0A250X2X8_9CHLO</name>
<dbReference type="AlphaFoldDB" id="A0A250X2X8"/>
<accession>A0A250X2X8</accession>
<dbReference type="OrthoDB" id="545632at2759"/>
<keyword evidence="3" id="KW-1185">Reference proteome</keyword>
<dbReference type="Gene3D" id="3.40.630.30">
    <property type="match status" value="1"/>
</dbReference>
<evidence type="ECO:0000313" key="3">
    <source>
        <dbReference type="Proteomes" id="UP000232323"/>
    </source>
</evidence>
<comment type="caution">
    <text evidence="2">The sequence shown here is derived from an EMBL/GenBank/DDBJ whole genome shotgun (WGS) entry which is preliminary data.</text>
</comment>
<dbReference type="GO" id="GO:0016747">
    <property type="term" value="F:acyltransferase activity, transferring groups other than amino-acyl groups"/>
    <property type="evidence" value="ECO:0007669"/>
    <property type="project" value="InterPro"/>
</dbReference>
<dbReference type="PANTHER" id="PTHR42791">
    <property type="entry name" value="GNAT FAMILY ACETYLTRANSFERASE"/>
    <property type="match status" value="1"/>
</dbReference>
<reference evidence="2 3" key="1">
    <citation type="submission" date="2017-08" db="EMBL/GenBank/DDBJ databases">
        <title>Acidophilic green algal genome provides insights into adaptation to an acidic environment.</title>
        <authorList>
            <person name="Hirooka S."/>
            <person name="Hirose Y."/>
            <person name="Kanesaki Y."/>
            <person name="Higuchi S."/>
            <person name="Fujiwara T."/>
            <person name="Onuma R."/>
            <person name="Era A."/>
            <person name="Ohbayashi R."/>
            <person name="Uzuka A."/>
            <person name="Nozaki H."/>
            <person name="Yoshikawa H."/>
            <person name="Miyagishima S.Y."/>
        </authorList>
    </citation>
    <scope>NUCLEOTIDE SEQUENCE [LARGE SCALE GENOMIC DNA]</scope>
    <source>
        <strain evidence="2 3">NIES-2499</strain>
    </source>
</reference>
<evidence type="ECO:0000259" key="1">
    <source>
        <dbReference type="PROSITE" id="PS51186"/>
    </source>
</evidence>
<gene>
    <name evidence="2" type="ORF">CEUSTIGMA_g4698.t1</name>
</gene>
<dbReference type="STRING" id="1157962.A0A250X2X8"/>